<keyword evidence="1" id="KW-0472">Membrane</keyword>
<evidence type="ECO:0000313" key="3">
    <source>
        <dbReference type="Proteomes" id="UP001595453"/>
    </source>
</evidence>
<comment type="caution">
    <text evidence="2">The sequence shown here is derived from an EMBL/GenBank/DDBJ whole genome shotgun (WGS) entry which is preliminary data.</text>
</comment>
<dbReference type="RefSeq" id="WP_377126322.1">
    <property type="nucleotide sequence ID" value="NZ_JBHRSD010000029.1"/>
</dbReference>
<keyword evidence="1" id="KW-1133">Transmembrane helix</keyword>
<feature type="transmembrane region" description="Helical" evidence="1">
    <location>
        <begin position="152"/>
        <end position="170"/>
    </location>
</feature>
<proteinExistence type="predicted"/>
<sequence>MSFNIRSVTVEIAATIFVAITFSILYFLIGLVEFILSHPQLESFIINIFGNLIDGSEVSYLKYALYVLFLFCFNFVVKYLIANPRRFFSEYFVCVLSSNPKCGVLARVKRSFGRFLRAFLTDDEINQNSLILGVNLTLFVCFFDFSNFLTNVSYSIVAAIVLQYFIYVIPREHQKEVFAMSVLSASRTLRARDEILFFLLGYESTLLLSEMTIEEKKEFENKISKALTSTRKVGFRNGEYIWLEPAEGGFEILRINPETSVSDLIHRLLSEDEKSYRLLNKERMIDYFPKLTNAVARAWSNLVATKELSCDTLELKAQLYLNYYETKQALIICYHRTLRYYAPDHDAGYLLPKL</sequence>
<evidence type="ECO:0000313" key="2">
    <source>
        <dbReference type="EMBL" id="MFC3033956.1"/>
    </source>
</evidence>
<dbReference type="EMBL" id="JBHRSD010000029">
    <property type="protein sequence ID" value="MFC3033956.1"/>
    <property type="molecule type" value="Genomic_DNA"/>
</dbReference>
<evidence type="ECO:0000256" key="1">
    <source>
        <dbReference type="SAM" id="Phobius"/>
    </source>
</evidence>
<organism evidence="2 3">
    <name type="scientific">Pseudoalteromonas fenneropenaei</name>
    <dbReference type="NCBI Taxonomy" id="1737459"/>
    <lineage>
        <taxon>Bacteria</taxon>
        <taxon>Pseudomonadati</taxon>
        <taxon>Pseudomonadota</taxon>
        <taxon>Gammaproteobacteria</taxon>
        <taxon>Alteromonadales</taxon>
        <taxon>Pseudoalteromonadaceae</taxon>
        <taxon>Pseudoalteromonas</taxon>
    </lineage>
</organism>
<reference evidence="3" key="1">
    <citation type="journal article" date="2019" name="Int. J. Syst. Evol. Microbiol.">
        <title>The Global Catalogue of Microorganisms (GCM) 10K type strain sequencing project: providing services to taxonomists for standard genome sequencing and annotation.</title>
        <authorList>
            <consortium name="The Broad Institute Genomics Platform"/>
            <consortium name="The Broad Institute Genome Sequencing Center for Infectious Disease"/>
            <person name="Wu L."/>
            <person name="Ma J."/>
        </authorList>
    </citation>
    <scope>NUCLEOTIDE SEQUENCE [LARGE SCALE GENOMIC DNA]</scope>
    <source>
        <strain evidence="3">KCTC 42730</strain>
    </source>
</reference>
<gene>
    <name evidence="2" type="ORF">ACFOEE_15665</name>
</gene>
<feature type="transmembrane region" description="Helical" evidence="1">
    <location>
        <begin position="12"/>
        <end position="36"/>
    </location>
</feature>
<name>A0ABV7CNC3_9GAMM</name>
<keyword evidence="3" id="KW-1185">Reference proteome</keyword>
<keyword evidence="1" id="KW-0812">Transmembrane</keyword>
<feature type="transmembrane region" description="Helical" evidence="1">
    <location>
        <begin position="63"/>
        <end position="81"/>
    </location>
</feature>
<dbReference type="Proteomes" id="UP001595453">
    <property type="component" value="Unassembled WGS sequence"/>
</dbReference>
<protein>
    <submittedName>
        <fullName evidence="2">Uncharacterized protein</fullName>
    </submittedName>
</protein>
<accession>A0ABV7CNC3</accession>